<dbReference type="GO" id="GO:0070828">
    <property type="term" value="P:heterochromatin organization"/>
    <property type="evidence" value="ECO:0007669"/>
    <property type="project" value="TreeGrafter"/>
</dbReference>
<feature type="compositionally biased region" description="Acidic residues" evidence="8">
    <location>
        <begin position="1075"/>
        <end position="1087"/>
    </location>
</feature>
<dbReference type="WBParaSite" id="SMUV_0001107901-mRNA-1">
    <property type="protein sequence ID" value="SMUV_0001107901-mRNA-1"/>
    <property type="gene ID" value="SMUV_0001107901"/>
</dbReference>
<dbReference type="GO" id="GO:0008270">
    <property type="term" value="F:zinc ion binding"/>
    <property type="evidence" value="ECO:0007669"/>
    <property type="project" value="InterPro"/>
</dbReference>
<dbReference type="InterPro" id="IPR001739">
    <property type="entry name" value="Methyl_CpG_DNA-bd"/>
</dbReference>
<dbReference type="InterPro" id="IPR007728">
    <property type="entry name" value="Pre-SET_dom"/>
</dbReference>
<dbReference type="PANTHER" id="PTHR46024">
    <property type="entry name" value="HISTONE-LYSINE N-METHYLTRANSFERASE EGGLESS"/>
    <property type="match status" value="1"/>
</dbReference>
<evidence type="ECO:0000313" key="11">
    <source>
        <dbReference type="Proteomes" id="UP000046393"/>
    </source>
</evidence>
<dbReference type="Pfam" id="PF05033">
    <property type="entry name" value="Pre-SET"/>
    <property type="match status" value="1"/>
</dbReference>
<dbReference type="PANTHER" id="PTHR46024:SF1">
    <property type="entry name" value="HISTONE-LYSINE N-METHYLTRANSFERASE EGGLESS"/>
    <property type="match status" value="1"/>
</dbReference>
<keyword evidence="6" id="KW-0862">Zinc</keyword>
<dbReference type="GO" id="GO:0003677">
    <property type="term" value="F:DNA binding"/>
    <property type="evidence" value="ECO:0007669"/>
    <property type="project" value="InterPro"/>
</dbReference>
<dbReference type="GO" id="GO:0010629">
    <property type="term" value="P:negative regulation of gene expression"/>
    <property type="evidence" value="ECO:0007669"/>
    <property type="project" value="TreeGrafter"/>
</dbReference>
<comment type="subcellular location">
    <subcellularLocation>
        <location evidence="1">Nucleus</location>
    </subcellularLocation>
</comment>
<proteinExistence type="predicted"/>
<evidence type="ECO:0000256" key="4">
    <source>
        <dbReference type="ARBA" id="ARBA00022691"/>
    </source>
</evidence>
<evidence type="ECO:0000256" key="6">
    <source>
        <dbReference type="ARBA" id="ARBA00022833"/>
    </source>
</evidence>
<feature type="region of interest" description="Disordered" evidence="8">
    <location>
        <begin position="674"/>
        <end position="709"/>
    </location>
</feature>
<evidence type="ECO:0000256" key="8">
    <source>
        <dbReference type="SAM" id="MobiDB-lite"/>
    </source>
</evidence>
<dbReference type="STRING" id="451379.A0A0N5B1B6"/>
<evidence type="ECO:0000256" key="7">
    <source>
        <dbReference type="ARBA" id="ARBA00023242"/>
    </source>
</evidence>
<reference evidence="12" key="1">
    <citation type="submission" date="2017-02" db="UniProtKB">
        <authorList>
            <consortium name="WormBaseParasite"/>
        </authorList>
    </citation>
    <scope>IDENTIFICATION</scope>
</reference>
<dbReference type="PROSITE" id="PS50982">
    <property type="entry name" value="MBD"/>
    <property type="match status" value="1"/>
</dbReference>
<dbReference type="SMART" id="SM00391">
    <property type="entry name" value="MBD"/>
    <property type="match status" value="1"/>
</dbReference>
<dbReference type="GO" id="GO:0046974">
    <property type="term" value="F:histone H3K9 methyltransferase activity"/>
    <property type="evidence" value="ECO:0007669"/>
    <property type="project" value="TreeGrafter"/>
</dbReference>
<keyword evidence="2" id="KW-0489">Methyltransferase</keyword>
<keyword evidence="3" id="KW-0808">Transferase</keyword>
<dbReference type="Gene3D" id="2.170.270.10">
    <property type="entry name" value="SET domain"/>
    <property type="match status" value="1"/>
</dbReference>
<evidence type="ECO:0000256" key="5">
    <source>
        <dbReference type="ARBA" id="ARBA00022723"/>
    </source>
</evidence>
<dbReference type="PROSITE" id="PS50867">
    <property type="entry name" value="PRE_SET"/>
    <property type="match status" value="1"/>
</dbReference>
<name>A0A0N5B1B6_9BILA</name>
<dbReference type="GO" id="GO:0032259">
    <property type="term" value="P:methylation"/>
    <property type="evidence" value="ECO:0007669"/>
    <property type="project" value="UniProtKB-KW"/>
</dbReference>
<evidence type="ECO:0000256" key="3">
    <source>
        <dbReference type="ARBA" id="ARBA00022679"/>
    </source>
</evidence>
<dbReference type="Gene3D" id="3.30.890.10">
    <property type="entry name" value="Methyl-cpg-binding Protein 2, Chain A"/>
    <property type="match status" value="1"/>
</dbReference>
<protein>
    <submittedName>
        <fullName evidence="12">MBD domain-containing protein</fullName>
    </submittedName>
</protein>
<evidence type="ECO:0000313" key="12">
    <source>
        <dbReference type="WBParaSite" id="SMUV_0001107901-mRNA-1"/>
    </source>
</evidence>
<dbReference type="SUPFAM" id="SSF54171">
    <property type="entry name" value="DNA-binding domain"/>
    <property type="match status" value="1"/>
</dbReference>
<keyword evidence="7" id="KW-0539">Nucleus</keyword>
<dbReference type="SUPFAM" id="SSF82199">
    <property type="entry name" value="SET domain"/>
    <property type="match status" value="1"/>
</dbReference>
<feature type="compositionally biased region" description="Basic and acidic residues" evidence="8">
    <location>
        <begin position="1095"/>
        <end position="1106"/>
    </location>
</feature>
<keyword evidence="5" id="KW-0479">Metal-binding</keyword>
<feature type="region of interest" description="Disordered" evidence="8">
    <location>
        <begin position="1045"/>
        <end position="1117"/>
    </location>
</feature>
<dbReference type="Proteomes" id="UP000046393">
    <property type="component" value="Unplaced"/>
</dbReference>
<keyword evidence="4" id="KW-0949">S-adenosyl-L-methionine</keyword>
<feature type="domain" description="Pre-SET" evidence="9">
    <location>
        <begin position="898"/>
        <end position="977"/>
    </location>
</feature>
<dbReference type="InterPro" id="IPR051516">
    <property type="entry name" value="SETDB_methyltransferase"/>
</dbReference>
<evidence type="ECO:0000259" key="10">
    <source>
        <dbReference type="PROSITE" id="PS50982"/>
    </source>
</evidence>
<dbReference type="GO" id="GO:0005634">
    <property type="term" value="C:nucleus"/>
    <property type="evidence" value="ECO:0007669"/>
    <property type="project" value="UniProtKB-SubCell"/>
</dbReference>
<dbReference type="Pfam" id="PF01429">
    <property type="entry name" value="MBD"/>
    <property type="match status" value="1"/>
</dbReference>
<feature type="domain" description="MBD" evidence="10">
    <location>
        <begin position="756"/>
        <end position="833"/>
    </location>
</feature>
<accession>A0A0N5B1B6</accession>
<keyword evidence="11" id="KW-1185">Reference proteome</keyword>
<dbReference type="InterPro" id="IPR016177">
    <property type="entry name" value="DNA-bd_dom_sf"/>
</dbReference>
<dbReference type="SMART" id="SM00468">
    <property type="entry name" value="PreSET"/>
    <property type="match status" value="1"/>
</dbReference>
<organism evidence="11 12">
    <name type="scientific">Syphacia muris</name>
    <dbReference type="NCBI Taxonomy" id="451379"/>
    <lineage>
        <taxon>Eukaryota</taxon>
        <taxon>Metazoa</taxon>
        <taxon>Ecdysozoa</taxon>
        <taxon>Nematoda</taxon>
        <taxon>Chromadorea</taxon>
        <taxon>Rhabditida</taxon>
        <taxon>Spirurina</taxon>
        <taxon>Oxyuridomorpha</taxon>
        <taxon>Oxyuroidea</taxon>
        <taxon>Oxyuridae</taxon>
        <taxon>Syphacia</taxon>
    </lineage>
</organism>
<evidence type="ECO:0000259" key="9">
    <source>
        <dbReference type="PROSITE" id="PS50867"/>
    </source>
</evidence>
<sequence>MCKRNTNEQLSDSERSAIRKWFESKQHDFSKIVEMLDSSSTDEDTKFFEQDVDMPLLEEEQKRICEKKMRDFYLIFHALFYKEMQMVRRCDLKELSEESMVNVSSKYVFDEVKISMVVLKLFFEHESIQSTAKSMGIEEDEVVLLALDHVWKECGQVIDGYNLSLLLSYTGVSKNKILKLGLHFKTVPNLEIHSLPLLELPLTYCTMLTVLYARMNNWPLFHQLLSEQDLCPWTEDNLWAHYKACQMAYKGLPKRKVVEDADCSSESDVQLYQSLGSHFKVLLDAMREISAVLPPTKMLANEDWTSPLRAEVIACSKEEKLKEQFVKDNWNQVQRLNSASISDLEKNEGQEDVSVVDFVMNKSDCTDEYLDARDLHLYHLAPGTKGDGKTYSIQFDDGELESNVEFSRVAVEVNGNLRNWEGMRICALYKRRFETDNESAIYAGTVGMGPYGVSNELLVFFDNGCDEMVLRQNVCLLAEQCYHFKNGKKEFDNRSNWTLAPKSRQLFLKHYLRKFPDWQLVRMKRRANTQRVNVMRGSVAYSAYVLDTDRQFALLRFPLHRKHGFDCVTINCQRHQHFDEWIYRGSDRLDAVRQNIEKEEDILRGRPGIDQTCRMSSIREVSRLQQNFEMAIPLAKSALDDSTTDFNFRDKAVVPDAETSTSFVSREQSTLANSDIKDTYRQKQTARKSGTRPITVGERLAHSTSSTVSRPKGRAKLISLPVPSWEISRHNHAVCSPCCVREQDKDPDNPANHKVFNNYSPFAFPLLTGWSRMTVSFNRSAKLRKSRSSIHTVIAYRSPCGRVFYTLEDIANYLKETKSFLTINLFSFENSLRPRCYYSSPLENRLIDDYADGMEYPVAIPVVNDVDLEHPQKILYDVKRRPFNEETDMSTISTEFCSGCTCIDDCSDAKKCSCRQLTRGENLRLAKSLQTSVSSADYSYGRLSRLELGTLLSGIYECNSNCQCNKQRCNNRVVQRGIRFPIELFKTKYCGWGIRTLVDIPAGTFVCNYVGMILTDNQAEMQGQLVGDTYFANVDFAQNVESEKRNAGVDLEDDDYYSGSEASRSESPEPSASQDETDYESGGDFSDENSNSNSRGEKGPKSRTDCPSKASLNPGIVSTSDYSCEIMIL</sequence>
<dbReference type="AlphaFoldDB" id="A0A0N5B1B6"/>
<dbReference type="InterPro" id="IPR046341">
    <property type="entry name" value="SET_dom_sf"/>
</dbReference>
<evidence type="ECO:0000256" key="2">
    <source>
        <dbReference type="ARBA" id="ARBA00022603"/>
    </source>
</evidence>
<evidence type="ECO:0000256" key="1">
    <source>
        <dbReference type="ARBA" id="ARBA00004123"/>
    </source>
</evidence>